<dbReference type="RefSeq" id="WP_008535454.1">
    <property type="nucleotide sequence ID" value="NZ_JASUZV010000004.1"/>
</dbReference>
<name>A0ABT7LRB1_9STRE</name>
<protein>
    <submittedName>
        <fullName evidence="2">Uncharacterized protein</fullName>
    </submittedName>
</protein>
<evidence type="ECO:0000313" key="2">
    <source>
        <dbReference type="EMBL" id="MDL5043185.1"/>
    </source>
</evidence>
<keyword evidence="1" id="KW-0175">Coiled coil</keyword>
<accession>A0ABT7LRB1</accession>
<feature type="coiled-coil region" evidence="1">
    <location>
        <begin position="3"/>
        <end position="30"/>
    </location>
</feature>
<proteinExistence type="predicted"/>
<evidence type="ECO:0000256" key="1">
    <source>
        <dbReference type="SAM" id="Coils"/>
    </source>
</evidence>
<evidence type="ECO:0000313" key="3">
    <source>
        <dbReference type="Proteomes" id="UP001529255"/>
    </source>
</evidence>
<reference evidence="2 3" key="1">
    <citation type="submission" date="2023-06" db="EMBL/GenBank/DDBJ databases">
        <title>A potential novel species of Streptococcus isolated from human milk sample.</title>
        <authorList>
            <person name="Nguyen H.V."/>
            <person name="Trinh A.T.V."/>
            <person name="Hoang A.T.L."/>
            <person name="Bui L.N.H."/>
            <person name="Tran Q.T.L."/>
            <person name="Trinh T."/>
        </authorList>
    </citation>
    <scope>NUCLEOTIDE SEQUENCE [LARGE SCALE GENOMIC DNA]</scope>
    <source>
        <strain evidence="2 3">VTCC 12812</strain>
    </source>
</reference>
<sequence>MSLQKLALELAALEKLKLEMQKEMERIAIRSIVNSTQSKVKASGQQIQSKMHSSMDEVKQFASQTMVASITPIFAGKAADSSKNKLASIQMPSLPNLVR</sequence>
<dbReference type="Proteomes" id="UP001529255">
    <property type="component" value="Unassembled WGS sequence"/>
</dbReference>
<dbReference type="EMBL" id="JASUZV010000004">
    <property type="protein sequence ID" value="MDL5043185.1"/>
    <property type="molecule type" value="Genomic_DNA"/>
</dbReference>
<keyword evidence="3" id="KW-1185">Reference proteome</keyword>
<organism evidence="2 3">
    <name type="scientific">Streptococcus raffinosi</name>
    <dbReference type="NCBI Taxonomy" id="3053355"/>
    <lineage>
        <taxon>Bacteria</taxon>
        <taxon>Bacillati</taxon>
        <taxon>Bacillota</taxon>
        <taxon>Bacilli</taxon>
        <taxon>Lactobacillales</taxon>
        <taxon>Streptococcaceae</taxon>
        <taxon>Streptococcus</taxon>
    </lineage>
</organism>
<gene>
    <name evidence="2" type="ORF">QRD39_03550</name>
</gene>
<comment type="caution">
    <text evidence="2">The sequence shown here is derived from an EMBL/GenBank/DDBJ whole genome shotgun (WGS) entry which is preliminary data.</text>
</comment>